<accession>A0A5S4YES2</accession>
<evidence type="ECO:0000256" key="1">
    <source>
        <dbReference type="ARBA" id="ARBA00004651"/>
    </source>
</evidence>
<reference evidence="8 9" key="1">
    <citation type="submission" date="2019-08" db="EMBL/GenBank/DDBJ databases">
        <title>Bradyrhizobium hipponensis sp. nov., a rhizobium isolated from a Lupinus angustifolius root nodule in Tunisia.</title>
        <authorList>
            <person name="Off K."/>
            <person name="Rejili M."/>
            <person name="Mars M."/>
            <person name="Brachmann A."/>
            <person name="Marin M."/>
        </authorList>
    </citation>
    <scope>NUCLEOTIDE SEQUENCE [LARGE SCALE GENOMIC DNA]</scope>
    <source>
        <strain evidence="9">aSej3</strain>
    </source>
</reference>
<name>A0A5S4YES2_9BRAD</name>
<keyword evidence="3" id="KW-1003">Cell membrane</keyword>
<organism evidence="8 9">
    <name type="scientific">Bradyrhizobium hipponense</name>
    <dbReference type="NCBI Taxonomy" id="2605638"/>
    <lineage>
        <taxon>Bacteria</taxon>
        <taxon>Pseudomonadati</taxon>
        <taxon>Pseudomonadota</taxon>
        <taxon>Alphaproteobacteria</taxon>
        <taxon>Hyphomicrobiales</taxon>
        <taxon>Nitrobacteraceae</taxon>
        <taxon>Bradyrhizobium</taxon>
    </lineage>
</organism>
<dbReference type="AlphaFoldDB" id="A0A5S4YES2"/>
<protein>
    <submittedName>
        <fullName evidence="8">Cobalt ABC transporter permease</fullName>
    </submittedName>
</protein>
<keyword evidence="9" id="KW-1185">Reference proteome</keyword>
<proteinExistence type="predicted"/>
<keyword evidence="5 7" id="KW-1133">Transmembrane helix</keyword>
<dbReference type="Proteomes" id="UP000324797">
    <property type="component" value="Unassembled WGS sequence"/>
</dbReference>
<keyword evidence="4 7" id="KW-0812">Transmembrane</keyword>
<dbReference type="EMBL" id="VSTH01000149">
    <property type="protein sequence ID" value="TYO61977.1"/>
    <property type="molecule type" value="Genomic_DNA"/>
</dbReference>
<dbReference type="InterPro" id="IPR002751">
    <property type="entry name" value="CbiM/NikMN"/>
</dbReference>
<feature type="transmembrane region" description="Helical" evidence="7">
    <location>
        <begin position="111"/>
        <end position="128"/>
    </location>
</feature>
<feature type="transmembrane region" description="Helical" evidence="7">
    <location>
        <begin position="78"/>
        <end position="105"/>
    </location>
</feature>
<dbReference type="GO" id="GO:0005886">
    <property type="term" value="C:plasma membrane"/>
    <property type="evidence" value="ECO:0007669"/>
    <property type="project" value="UniProtKB-SubCell"/>
</dbReference>
<comment type="subcellular location">
    <subcellularLocation>
        <location evidence="1">Cell membrane</location>
        <topology evidence="1">Multi-pass membrane protein</topology>
    </subcellularLocation>
</comment>
<gene>
    <name evidence="8" type="ORF">FXV83_35285</name>
</gene>
<evidence type="ECO:0000256" key="4">
    <source>
        <dbReference type="ARBA" id="ARBA00022692"/>
    </source>
</evidence>
<feature type="transmembrane region" description="Helical" evidence="7">
    <location>
        <begin position="179"/>
        <end position="205"/>
    </location>
</feature>
<evidence type="ECO:0000256" key="3">
    <source>
        <dbReference type="ARBA" id="ARBA00022475"/>
    </source>
</evidence>
<evidence type="ECO:0000313" key="8">
    <source>
        <dbReference type="EMBL" id="TYO61977.1"/>
    </source>
</evidence>
<evidence type="ECO:0000256" key="2">
    <source>
        <dbReference type="ARBA" id="ARBA00022448"/>
    </source>
</evidence>
<keyword evidence="6 7" id="KW-0472">Membrane</keyword>
<feature type="transmembrane region" description="Helical" evidence="7">
    <location>
        <begin position="148"/>
        <end position="167"/>
    </location>
</feature>
<evidence type="ECO:0000313" key="9">
    <source>
        <dbReference type="Proteomes" id="UP000324797"/>
    </source>
</evidence>
<comment type="caution">
    <text evidence="8">The sequence shown here is derived from an EMBL/GenBank/DDBJ whole genome shotgun (WGS) entry which is preliminary data.</text>
</comment>
<evidence type="ECO:0000256" key="7">
    <source>
        <dbReference type="SAM" id="Phobius"/>
    </source>
</evidence>
<keyword evidence="2" id="KW-0813">Transport</keyword>
<sequence length="247" mass="26123">MHIEPGTVAGAKLVLSYATGLAAGCVAANLVVETMRERGVLSFAMQAIAATALVFTFLEILPHFAVGVSEVRFVPGSTLFLLFGPGPAAFALAVGLLLPSILFVSADLPQYGMNVTTLLVPLFAIQALAKRLIPSNTAYRNLQYSKALALSTAYQSGIVVCVAFWALDGAGFGAANLYHIAWFAVSYALVALVQLEGDLAVLALAKQIGRRDCGRSCRQPHVEGMLPLITTMAVGAPVLLKRCIRFL</sequence>
<feature type="transmembrane region" description="Helical" evidence="7">
    <location>
        <begin position="12"/>
        <end position="31"/>
    </location>
</feature>
<dbReference type="Pfam" id="PF01891">
    <property type="entry name" value="CbiM"/>
    <property type="match status" value="1"/>
</dbReference>
<dbReference type="RefSeq" id="WP_148744151.1">
    <property type="nucleotide sequence ID" value="NZ_VSTH01000149.1"/>
</dbReference>
<dbReference type="GO" id="GO:0000041">
    <property type="term" value="P:transition metal ion transport"/>
    <property type="evidence" value="ECO:0007669"/>
    <property type="project" value="InterPro"/>
</dbReference>
<dbReference type="Gene3D" id="1.10.1760.20">
    <property type="match status" value="1"/>
</dbReference>
<evidence type="ECO:0000256" key="5">
    <source>
        <dbReference type="ARBA" id="ARBA00022989"/>
    </source>
</evidence>
<feature type="transmembrane region" description="Helical" evidence="7">
    <location>
        <begin position="43"/>
        <end position="66"/>
    </location>
</feature>
<evidence type="ECO:0000256" key="6">
    <source>
        <dbReference type="ARBA" id="ARBA00023136"/>
    </source>
</evidence>